<accession>A0A2A4T358</accession>
<keyword evidence="1" id="KW-0472">Membrane</keyword>
<organism evidence="2 3">
    <name type="scientific">SAR324 cluster bacterium</name>
    <dbReference type="NCBI Taxonomy" id="2024889"/>
    <lineage>
        <taxon>Bacteria</taxon>
        <taxon>Deltaproteobacteria</taxon>
        <taxon>SAR324 cluster</taxon>
    </lineage>
</organism>
<proteinExistence type="predicted"/>
<comment type="caution">
    <text evidence="2">The sequence shown here is derived from an EMBL/GenBank/DDBJ whole genome shotgun (WGS) entry which is preliminary data.</text>
</comment>
<feature type="transmembrane region" description="Helical" evidence="1">
    <location>
        <begin position="107"/>
        <end position="125"/>
    </location>
</feature>
<feature type="transmembrane region" description="Helical" evidence="1">
    <location>
        <begin position="49"/>
        <end position="72"/>
    </location>
</feature>
<dbReference type="EMBL" id="NVSR01000051">
    <property type="protein sequence ID" value="PCI27719.1"/>
    <property type="molecule type" value="Genomic_DNA"/>
</dbReference>
<keyword evidence="1" id="KW-0812">Transmembrane</keyword>
<sequence length="133" mass="14362">MKEIESQDFSVRWMLIAMAIFIGVELIIGGLVGNVLVGRFMSISLRFMLQGLLHLVSFFLGGLVIGIISPGVRIFEPAAGAFLSVTLMLSLSFFTPYGFIQFSMTKLLIGGAIAFGLALTGARLGERLMGNLE</sequence>
<keyword evidence="1" id="KW-1133">Transmembrane helix</keyword>
<name>A0A2A4T358_9DELT</name>
<evidence type="ECO:0000313" key="3">
    <source>
        <dbReference type="Proteomes" id="UP000218113"/>
    </source>
</evidence>
<feature type="transmembrane region" description="Helical" evidence="1">
    <location>
        <begin position="12"/>
        <end position="37"/>
    </location>
</feature>
<evidence type="ECO:0000256" key="1">
    <source>
        <dbReference type="SAM" id="Phobius"/>
    </source>
</evidence>
<protein>
    <submittedName>
        <fullName evidence="2">Uncharacterized protein</fullName>
    </submittedName>
</protein>
<feature type="transmembrane region" description="Helical" evidence="1">
    <location>
        <begin position="78"/>
        <end position="100"/>
    </location>
</feature>
<dbReference type="AlphaFoldDB" id="A0A2A4T358"/>
<reference evidence="3" key="1">
    <citation type="submission" date="2017-08" db="EMBL/GenBank/DDBJ databases">
        <title>A dynamic microbial community with high functional redundancy inhabits the cold, oxic subseafloor aquifer.</title>
        <authorList>
            <person name="Tully B.J."/>
            <person name="Wheat C.G."/>
            <person name="Glazer B.T."/>
            <person name="Huber J.A."/>
        </authorList>
    </citation>
    <scope>NUCLEOTIDE SEQUENCE [LARGE SCALE GENOMIC DNA]</scope>
</reference>
<evidence type="ECO:0000313" key="2">
    <source>
        <dbReference type="EMBL" id="PCI27719.1"/>
    </source>
</evidence>
<gene>
    <name evidence="2" type="ORF">COB67_07970</name>
</gene>
<dbReference type="Proteomes" id="UP000218113">
    <property type="component" value="Unassembled WGS sequence"/>
</dbReference>